<sequence>MITFLKNGRYVLYETKDKNKILSLDRTKTLAWINIDNISSIIVFSRKNIKPESVLSIGKYRLYDVKDEPKLTDLMHLELLVGDGIWQGYLLPIGLPSSQKNKSRVIPTREIITKTTY</sequence>
<dbReference type="Proteomes" id="UP000178372">
    <property type="component" value="Unassembled WGS sequence"/>
</dbReference>
<gene>
    <name evidence="1" type="ORF">A2690_01795</name>
</gene>
<accession>A0A1F7GB57</accession>
<dbReference type="EMBL" id="MFZF01000020">
    <property type="protein sequence ID" value="OGK16151.1"/>
    <property type="molecule type" value="Genomic_DNA"/>
</dbReference>
<organism evidence="1 2">
    <name type="scientific">Candidatus Roizmanbacteria bacterium RIFCSPHIGHO2_01_FULL_39_12b</name>
    <dbReference type="NCBI Taxonomy" id="1802030"/>
    <lineage>
        <taxon>Bacteria</taxon>
        <taxon>Candidatus Roizmaniibacteriota</taxon>
    </lineage>
</organism>
<evidence type="ECO:0000313" key="1">
    <source>
        <dbReference type="EMBL" id="OGK16151.1"/>
    </source>
</evidence>
<comment type="caution">
    <text evidence="1">The sequence shown here is derived from an EMBL/GenBank/DDBJ whole genome shotgun (WGS) entry which is preliminary data.</text>
</comment>
<name>A0A1F7GB57_9BACT</name>
<reference evidence="1 2" key="1">
    <citation type="journal article" date="2016" name="Nat. Commun.">
        <title>Thousands of microbial genomes shed light on interconnected biogeochemical processes in an aquifer system.</title>
        <authorList>
            <person name="Anantharaman K."/>
            <person name="Brown C.T."/>
            <person name="Hug L.A."/>
            <person name="Sharon I."/>
            <person name="Castelle C.J."/>
            <person name="Probst A.J."/>
            <person name="Thomas B.C."/>
            <person name="Singh A."/>
            <person name="Wilkins M.J."/>
            <person name="Karaoz U."/>
            <person name="Brodie E.L."/>
            <person name="Williams K.H."/>
            <person name="Hubbard S.S."/>
            <person name="Banfield J.F."/>
        </authorList>
    </citation>
    <scope>NUCLEOTIDE SEQUENCE [LARGE SCALE GENOMIC DNA]</scope>
</reference>
<evidence type="ECO:0000313" key="2">
    <source>
        <dbReference type="Proteomes" id="UP000178372"/>
    </source>
</evidence>
<proteinExistence type="predicted"/>
<protein>
    <submittedName>
        <fullName evidence="1">Uncharacterized protein</fullName>
    </submittedName>
</protein>
<dbReference type="AlphaFoldDB" id="A0A1F7GB57"/>